<feature type="region of interest" description="Disordered" evidence="1">
    <location>
        <begin position="62"/>
        <end position="91"/>
    </location>
</feature>
<feature type="region of interest" description="Disordered" evidence="1">
    <location>
        <begin position="289"/>
        <end position="374"/>
    </location>
</feature>
<dbReference type="GO" id="GO:0005886">
    <property type="term" value="C:plasma membrane"/>
    <property type="evidence" value="ECO:0007669"/>
    <property type="project" value="TreeGrafter"/>
</dbReference>
<evidence type="ECO:0000259" key="2">
    <source>
        <dbReference type="PROSITE" id="PS50010"/>
    </source>
</evidence>
<feature type="compositionally biased region" description="Polar residues" evidence="1">
    <location>
        <begin position="929"/>
        <end position="947"/>
    </location>
</feature>
<dbReference type="Pfam" id="PF00621">
    <property type="entry name" value="RhoGEF"/>
    <property type="match status" value="1"/>
</dbReference>
<dbReference type="GO" id="GO:0005634">
    <property type="term" value="C:nucleus"/>
    <property type="evidence" value="ECO:0007669"/>
    <property type="project" value="TreeGrafter"/>
</dbReference>
<dbReference type="InterPro" id="IPR036034">
    <property type="entry name" value="PDZ_sf"/>
</dbReference>
<accession>A0A336MPJ1</accession>
<feature type="compositionally biased region" description="Low complexity" evidence="1">
    <location>
        <begin position="297"/>
        <end position="318"/>
    </location>
</feature>
<dbReference type="InterPro" id="IPR000219">
    <property type="entry name" value="DH_dom"/>
</dbReference>
<dbReference type="Gene3D" id="2.30.29.30">
    <property type="entry name" value="Pleckstrin-homology domain (PH domain)/Phosphotyrosine-binding domain (PTB)"/>
    <property type="match status" value="1"/>
</dbReference>
<dbReference type="PROSITE" id="PS50010">
    <property type="entry name" value="DH_2"/>
    <property type="match status" value="1"/>
</dbReference>
<dbReference type="EMBL" id="UFQT01001835">
    <property type="protein sequence ID" value="SSX31960.1"/>
    <property type="molecule type" value="Genomic_DNA"/>
</dbReference>
<dbReference type="SUPFAM" id="SSF50156">
    <property type="entry name" value="PDZ domain-like"/>
    <property type="match status" value="1"/>
</dbReference>
<protein>
    <submittedName>
        <fullName evidence="4">CSON004268 protein</fullName>
    </submittedName>
</protein>
<evidence type="ECO:0000313" key="4">
    <source>
        <dbReference type="EMBL" id="SSX31960.1"/>
    </source>
</evidence>
<feature type="domain" description="PDZ" evidence="3">
    <location>
        <begin position="163"/>
        <end position="241"/>
    </location>
</feature>
<evidence type="ECO:0000259" key="3">
    <source>
        <dbReference type="PROSITE" id="PS50106"/>
    </source>
</evidence>
<dbReference type="VEuPathDB" id="VectorBase:CSON004268"/>
<dbReference type="AlphaFoldDB" id="A0A336MPJ1"/>
<feature type="domain" description="DH" evidence="2">
    <location>
        <begin position="410"/>
        <end position="593"/>
    </location>
</feature>
<feature type="region of interest" description="Disordered" evidence="1">
    <location>
        <begin position="872"/>
        <end position="970"/>
    </location>
</feature>
<feature type="compositionally biased region" description="Low complexity" evidence="1">
    <location>
        <begin position="67"/>
        <end position="83"/>
    </location>
</feature>
<feature type="compositionally biased region" description="Polar residues" evidence="1">
    <location>
        <begin position="319"/>
        <end position="365"/>
    </location>
</feature>
<dbReference type="InterPro" id="IPR011993">
    <property type="entry name" value="PH-like_dom_sf"/>
</dbReference>
<dbReference type="InterPro" id="IPR001478">
    <property type="entry name" value="PDZ"/>
</dbReference>
<dbReference type="GO" id="GO:0005085">
    <property type="term" value="F:guanyl-nucleotide exchange factor activity"/>
    <property type="evidence" value="ECO:0007669"/>
    <property type="project" value="InterPro"/>
</dbReference>
<dbReference type="SMART" id="SM00228">
    <property type="entry name" value="PDZ"/>
    <property type="match status" value="1"/>
</dbReference>
<dbReference type="Gene3D" id="2.30.42.10">
    <property type="match status" value="1"/>
</dbReference>
<dbReference type="InterPro" id="IPR035899">
    <property type="entry name" value="DBL_dom_sf"/>
</dbReference>
<dbReference type="SUPFAM" id="SSF50729">
    <property type="entry name" value="PH domain-like"/>
    <property type="match status" value="1"/>
</dbReference>
<dbReference type="CDD" id="cd00136">
    <property type="entry name" value="PDZ_canonical"/>
    <property type="match status" value="1"/>
</dbReference>
<dbReference type="SMART" id="SM00325">
    <property type="entry name" value="RhoGEF"/>
    <property type="match status" value="1"/>
</dbReference>
<name>A0A336MPJ1_CULSO</name>
<organism evidence="4">
    <name type="scientific">Culicoides sonorensis</name>
    <name type="common">Biting midge</name>
    <dbReference type="NCBI Taxonomy" id="179676"/>
    <lineage>
        <taxon>Eukaryota</taxon>
        <taxon>Metazoa</taxon>
        <taxon>Ecdysozoa</taxon>
        <taxon>Arthropoda</taxon>
        <taxon>Hexapoda</taxon>
        <taxon>Insecta</taxon>
        <taxon>Pterygota</taxon>
        <taxon>Neoptera</taxon>
        <taxon>Endopterygota</taxon>
        <taxon>Diptera</taxon>
        <taxon>Nematocera</taxon>
        <taxon>Chironomoidea</taxon>
        <taxon>Ceratopogonidae</taxon>
        <taxon>Ceratopogoninae</taxon>
        <taxon>Culicoides</taxon>
        <taxon>Monoculicoides</taxon>
    </lineage>
</organism>
<dbReference type="PROSITE" id="PS50106">
    <property type="entry name" value="PDZ"/>
    <property type="match status" value="1"/>
</dbReference>
<feature type="compositionally biased region" description="Polar residues" evidence="1">
    <location>
        <begin position="1032"/>
        <end position="1048"/>
    </location>
</feature>
<dbReference type="Pfam" id="PF00595">
    <property type="entry name" value="PDZ"/>
    <property type="match status" value="1"/>
</dbReference>
<dbReference type="PANTHER" id="PTHR46848">
    <property type="entry name" value="REGULATOR OF G-PROTEIN SIGNALING 3"/>
    <property type="match status" value="1"/>
</dbReference>
<dbReference type="Gene3D" id="1.20.900.10">
    <property type="entry name" value="Dbl homology (DH) domain"/>
    <property type="match status" value="1"/>
</dbReference>
<evidence type="ECO:0000256" key="1">
    <source>
        <dbReference type="SAM" id="MobiDB-lite"/>
    </source>
</evidence>
<sequence length="1130" mass="125891">MILFYHRDLHFVKYLLKLDILRSEFLGCMSLPIKNVVKTEINGTFKLQPQSSLTYPTPRILEKQTSEKQQTPSKQQQQQPTSTMNEFSQESSEDMIINLDDNGTGNADPIALSKKALHQRDADENLFLRFLELDPPVENNPQRRQSASLNYKSSNGRTPFTISKKLVKQGDRGFGMSIVWTHPPRVERVEPGLSAEKGGILPGDYIVFVDKENVVTMPEGDILNLIKAQGGTLQLEIFRRPASSSQTNGIKSTLYNVAANVASSHPNNVGNNSTISAFVTNTAATISSTSHMQANRSQSPSTVSQQQQSFQLQPAPQSHVYSSSSTIQQTPTHQAHTLQRQQPVHILTSNSTLADTEPEASSSTKHAPFIPPLVPGTCSNTSIETSKRKLNLPQVTFSKESILPTTPEDHRRRVLYQLINREQHFISALQFGIERFMTSMKDRKDLISPNDHKVLFQNIDELLRISEDILEQLIQDDHEPQIHFASRVYLSKTTAICAAYKKYCTGLKKADCVLVNKSRNLNSDFMKFITEPPVPRKRPDLTTFIHRPLQHFREVLKLVQLLASFCRLDTEEFNNFSTVINELQNAYREITTTAGLMEPLCDGRPLLTLQDLEARLVFTKCKPFVLATPGRQWIFGGDLSRVEGKSVKPYWTLLFSDILLFAKVSRDRVLFITEDPIPLAHIVDSCFTVKRKGTEFRLTTDPNGRAAESPTVHCGPDITRTPRKNSKRKSVILRAPSPELKAVWQNLITRQIFLANAAVGSTPLSSPLESPDLMQSLLPFGEIGATTTSVSSIKLSMDNIHNRNSQVRPFSYPLASSVSNVNNSSNITHQIMTAQSAIAAMKQKSPNFRQTVTNIRYASVLQGSISELPELNYSSSSTNTKNNNNNSNVNNNNHENLQNYNKQSQSCHEETDSSCYSSDQTGRLRLGPLSSTDRINYSAYKRSTSSSKDSRENIYPPINHHNRHHPTNNRSNLVEFSLSSVGRSFIDTADDGDDSSTCGGGSQKPAQSSIPSIIPTPETPPPNVSPSSSSTANKIHQQNSETFSNNGSTHKRPPSPAANSIHTISPIEDKIVFKSDSFGGSWDLLELDLDFHQVNLDPSLGNIVEELVFFDDDPYGILPSKPTEPNLLDL</sequence>
<feature type="compositionally biased region" description="Low complexity" evidence="1">
    <location>
        <begin position="872"/>
        <end position="901"/>
    </location>
</feature>
<dbReference type="SUPFAM" id="SSF48065">
    <property type="entry name" value="DBL homology domain (DH-domain)"/>
    <property type="match status" value="1"/>
</dbReference>
<proteinExistence type="predicted"/>
<gene>
    <name evidence="4" type="primary">CSON004268</name>
</gene>
<reference evidence="4" key="1">
    <citation type="submission" date="2018-07" db="EMBL/GenBank/DDBJ databases">
        <authorList>
            <person name="Quirk P.G."/>
            <person name="Krulwich T.A."/>
        </authorList>
    </citation>
    <scope>NUCLEOTIDE SEQUENCE</scope>
</reference>
<feature type="region of interest" description="Disordered" evidence="1">
    <location>
        <begin position="985"/>
        <end position="1061"/>
    </location>
</feature>
<dbReference type="PANTHER" id="PTHR46848:SF1">
    <property type="entry name" value="REGULATOR OF G-PROTEIN SIGNALING 3"/>
    <property type="match status" value="1"/>
</dbReference>